<dbReference type="PROSITE" id="PS51725">
    <property type="entry name" value="ABM"/>
    <property type="match status" value="1"/>
</dbReference>
<proteinExistence type="predicted"/>
<gene>
    <name evidence="2" type="ORF">DM558_03595</name>
</gene>
<organism evidence="2 3">
    <name type="scientific">Entomomonas moraniae</name>
    <dbReference type="NCBI Taxonomy" id="2213226"/>
    <lineage>
        <taxon>Bacteria</taxon>
        <taxon>Pseudomonadati</taxon>
        <taxon>Pseudomonadota</taxon>
        <taxon>Gammaproteobacteria</taxon>
        <taxon>Pseudomonadales</taxon>
        <taxon>Pseudomonadaceae</taxon>
        <taxon>Entomomonas</taxon>
    </lineage>
</organism>
<dbReference type="KEGG" id="emo:DM558_03595"/>
<evidence type="ECO:0000313" key="3">
    <source>
        <dbReference type="Proteomes" id="UP000273143"/>
    </source>
</evidence>
<evidence type="ECO:0000259" key="1">
    <source>
        <dbReference type="PROSITE" id="PS51725"/>
    </source>
</evidence>
<dbReference type="SUPFAM" id="SSF54909">
    <property type="entry name" value="Dimeric alpha+beta barrel"/>
    <property type="match status" value="1"/>
</dbReference>
<protein>
    <submittedName>
        <fullName evidence="2">Antibiotic biosynthesis monooxygenase</fullName>
    </submittedName>
</protein>
<dbReference type="Gene3D" id="3.30.70.100">
    <property type="match status" value="1"/>
</dbReference>
<dbReference type="GO" id="GO:0005829">
    <property type="term" value="C:cytosol"/>
    <property type="evidence" value="ECO:0007669"/>
    <property type="project" value="TreeGrafter"/>
</dbReference>
<reference evidence="3" key="1">
    <citation type="submission" date="2018-06" db="EMBL/GenBank/DDBJ databases">
        <title>Complete genome of Pseudomonas insecticola strain QZS01.</title>
        <authorList>
            <person name="Wang J."/>
            <person name="Su Q."/>
        </authorList>
    </citation>
    <scope>NUCLEOTIDE SEQUENCE [LARGE SCALE GENOMIC DNA]</scope>
    <source>
        <strain evidence="3">QZS01</strain>
    </source>
</reference>
<dbReference type="Pfam" id="PF03992">
    <property type="entry name" value="ABM"/>
    <property type="match status" value="1"/>
</dbReference>
<dbReference type="InterPro" id="IPR050744">
    <property type="entry name" value="AI-2_Isomerase_LsrG"/>
</dbReference>
<dbReference type="GO" id="GO:0004497">
    <property type="term" value="F:monooxygenase activity"/>
    <property type="evidence" value="ECO:0007669"/>
    <property type="project" value="UniProtKB-KW"/>
</dbReference>
<keyword evidence="2" id="KW-0560">Oxidoreductase</keyword>
<dbReference type="InterPro" id="IPR011008">
    <property type="entry name" value="Dimeric_a/b-barrel"/>
</dbReference>
<dbReference type="PANTHER" id="PTHR33336">
    <property type="entry name" value="QUINOL MONOOXYGENASE YGIN-RELATED"/>
    <property type="match status" value="1"/>
</dbReference>
<dbReference type="Proteomes" id="UP000273143">
    <property type="component" value="Chromosome"/>
</dbReference>
<dbReference type="InterPro" id="IPR007138">
    <property type="entry name" value="ABM_dom"/>
</dbReference>
<keyword evidence="2" id="KW-0503">Monooxygenase</keyword>
<keyword evidence="3" id="KW-1185">Reference proteome</keyword>
<evidence type="ECO:0000313" key="2">
    <source>
        <dbReference type="EMBL" id="AZS49913.1"/>
    </source>
</evidence>
<name>A0A3Q9JI10_9GAMM</name>
<feature type="domain" description="ABM" evidence="1">
    <location>
        <begin position="3"/>
        <end position="100"/>
    </location>
</feature>
<dbReference type="AlphaFoldDB" id="A0A3Q9JI10"/>
<dbReference type="PANTHER" id="PTHR33336:SF3">
    <property type="entry name" value="ABM DOMAIN-CONTAINING PROTEIN"/>
    <property type="match status" value="1"/>
</dbReference>
<dbReference type="EMBL" id="CP029822">
    <property type="protein sequence ID" value="AZS49913.1"/>
    <property type="molecule type" value="Genomic_DNA"/>
</dbReference>
<sequence>MMISVFAVMIAKAGKKQQVLEIARANLNTVRAEQGCHEYRLVEDASDAGAFQKKLGEESFAFIEQWESMVALEAHLTTPHMQAYAKNTKDLLEDSAIYVMQSAD</sequence>
<accession>A0A3Q9JI10</accession>
<dbReference type="RefSeq" id="WP_127162084.1">
    <property type="nucleotide sequence ID" value="NZ_CP029822.1"/>
</dbReference>